<evidence type="ECO:0000313" key="4">
    <source>
        <dbReference type="Proteomes" id="UP000824201"/>
    </source>
</evidence>
<dbReference type="EMBL" id="DVHN01000056">
    <property type="protein sequence ID" value="HIR88314.1"/>
    <property type="molecule type" value="Genomic_DNA"/>
</dbReference>
<dbReference type="CDD" id="cd01298">
    <property type="entry name" value="ATZ_TRZ_like"/>
    <property type="match status" value="1"/>
</dbReference>
<sequence length="432" mass="48599">MKIRFYNARILTMEKDSHIHTGELWVENGIISYIGSREDAVNREKPEWDREIDARGNLLMPGFKNAHTHSAMTFLRSYADDLPLQDWLFQRVFPMEAKLKPDDVKSASKLAIMEYLTSGITANFDMYFFPEQFIEASIECGFRTVMCGQVSGTDEEADDILNRLTGYYNTFNNKHPLISCRLGFHAEYTTGRKVMEGIAELAQKYQAPVFTHNAETKKEVDECIARYGMTPTMLMDYMGMFMYGGGGFHCVWLNDEDIEIFKKHDMSIVTNPGSNTKLASGIAPLTRFLDNGINVAIGTDGPASNNCLDMFREMFLATGLQKLRNNDAAAMNAMDVLRMATVGGAKAMGLKNCDILAEGKAADLIMIDLHQPNMQPLNVIEKNIVYSGSKQNVKMTMVNGKILYENGEFFIGEDPERIYADVNDLIARCKEA</sequence>
<gene>
    <name evidence="3" type="ORF">IAC96_05120</name>
</gene>
<comment type="caution">
    <text evidence="3">The sequence shown here is derived from an EMBL/GenBank/DDBJ whole genome shotgun (WGS) entry which is preliminary data.</text>
</comment>
<organism evidence="3 4">
    <name type="scientific">Candidatus Fimimorpha faecalis</name>
    <dbReference type="NCBI Taxonomy" id="2840824"/>
    <lineage>
        <taxon>Bacteria</taxon>
        <taxon>Bacillati</taxon>
        <taxon>Bacillota</taxon>
        <taxon>Clostridia</taxon>
        <taxon>Eubacteriales</taxon>
        <taxon>Candidatus Fimimorpha</taxon>
    </lineage>
</organism>
<dbReference type="InterPro" id="IPR032466">
    <property type="entry name" value="Metal_Hydrolase"/>
</dbReference>
<feature type="domain" description="Amidohydrolase-related" evidence="2">
    <location>
        <begin position="59"/>
        <end position="403"/>
    </location>
</feature>
<accession>A0A9D1EDK3</accession>
<dbReference type="Gene3D" id="2.30.40.10">
    <property type="entry name" value="Urease, subunit C, domain 1"/>
    <property type="match status" value="1"/>
</dbReference>
<dbReference type="Gene3D" id="3.20.20.140">
    <property type="entry name" value="Metal-dependent hydrolases"/>
    <property type="match status" value="1"/>
</dbReference>
<dbReference type="InterPro" id="IPR006680">
    <property type="entry name" value="Amidohydro-rel"/>
</dbReference>
<dbReference type="PANTHER" id="PTHR43794:SF11">
    <property type="entry name" value="AMIDOHYDROLASE-RELATED DOMAIN-CONTAINING PROTEIN"/>
    <property type="match status" value="1"/>
</dbReference>
<dbReference type="SUPFAM" id="SSF51338">
    <property type="entry name" value="Composite domain of metallo-dependent hydrolases"/>
    <property type="match status" value="1"/>
</dbReference>
<dbReference type="SUPFAM" id="SSF51556">
    <property type="entry name" value="Metallo-dependent hydrolases"/>
    <property type="match status" value="1"/>
</dbReference>
<name>A0A9D1EDK3_9FIRM</name>
<dbReference type="Pfam" id="PF01979">
    <property type="entry name" value="Amidohydro_1"/>
    <property type="match status" value="1"/>
</dbReference>
<dbReference type="InterPro" id="IPR011059">
    <property type="entry name" value="Metal-dep_hydrolase_composite"/>
</dbReference>
<dbReference type="GO" id="GO:0016810">
    <property type="term" value="F:hydrolase activity, acting on carbon-nitrogen (but not peptide) bonds"/>
    <property type="evidence" value="ECO:0007669"/>
    <property type="project" value="InterPro"/>
</dbReference>
<dbReference type="InterPro" id="IPR050287">
    <property type="entry name" value="MTA/SAH_deaminase"/>
</dbReference>
<reference evidence="3" key="1">
    <citation type="submission" date="2020-10" db="EMBL/GenBank/DDBJ databases">
        <authorList>
            <person name="Gilroy R."/>
        </authorList>
    </citation>
    <scope>NUCLEOTIDE SEQUENCE</scope>
    <source>
        <strain evidence="3">ChiW13-3771</strain>
    </source>
</reference>
<dbReference type="Proteomes" id="UP000824201">
    <property type="component" value="Unassembled WGS sequence"/>
</dbReference>
<dbReference type="AlphaFoldDB" id="A0A9D1EDK3"/>
<keyword evidence="1" id="KW-0378">Hydrolase</keyword>
<evidence type="ECO:0000259" key="2">
    <source>
        <dbReference type="Pfam" id="PF01979"/>
    </source>
</evidence>
<evidence type="ECO:0000256" key="1">
    <source>
        <dbReference type="ARBA" id="ARBA00022801"/>
    </source>
</evidence>
<evidence type="ECO:0000313" key="3">
    <source>
        <dbReference type="EMBL" id="HIR88314.1"/>
    </source>
</evidence>
<dbReference type="PANTHER" id="PTHR43794">
    <property type="entry name" value="AMINOHYDROLASE SSNA-RELATED"/>
    <property type="match status" value="1"/>
</dbReference>
<protein>
    <submittedName>
        <fullName evidence="3">Amidohydrolase</fullName>
    </submittedName>
</protein>
<proteinExistence type="predicted"/>
<reference evidence="3" key="2">
    <citation type="journal article" date="2021" name="PeerJ">
        <title>Extensive microbial diversity within the chicken gut microbiome revealed by metagenomics and culture.</title>
        <authorList>
            <person name="Gilroy R."/>
            <person name="Ravi A."/>
            <person name="Getino M."/>
            <person name="Pursley I."/>
            <person name="Horton D.L."/>
            <person name="Alikhan N.F."/>
            <person name="Baker D."/>
            <person name="Gharbi K."/>
            <person name="Hall N."/>
            <person name="Watson M."/>
            <person name="Adriaenssens E.M."/>
            <person name="Foster-Nyarko E."/>
            <person name="Jarju S."/>
            <person name="Secka A."/>
            <person name="Antonio M."/>
            <person name="Oren A."/>
            <person name="Chaudhuri R.R."/>
            <person name="La Ragione R."/>
            <person name="Hildebrand F."/>
            <person name="Pallen M.J."/>
        </authorList>
    </citation>
    <scope>NUCLEOTIDE SEQUENCE</scope>
    <source>
        <strain evidence="3">ChiW13-3771</strain>
    </source>
</reference>